<dbReference type="AlphaFoldDB" id="A0A7S4ET24"/>
<accession>A0A7S4ET24</accession>
<dbReference type="PROSITE" id="PS50082">
    <property type="entry name" value="WD_REPEATS_2"/>
    <property type="match status" value="2"/>
</dbReference>
<feature type="repeat" description="WD" evidence="4">
    <location>
        <begin position="149"/>
        <end position="190"/>
    </location>
</feature>
<dbReference type="Pfam" id="PF00400">
    <property type="entry name" value="WD40"/>
    <property type="match status" value="3"/>
</dbReference>
<dbReference type="InterPro" id="IPR019775">
    <property type="entry name" value="WD40_repeat_CS"/>
</dbReference>
<dbReference type="GO" id="GO:0000347">
    <property type="term" value="C:THO complex"/>
    <property type="evidence" value="ECO:0007669"/>
    <property type="project" value="TreeGrafter"/>
</dbReference>
<dbReference type="InterPro" id="IPR042626">
    <property type="entry name" value="THOC6"/>
</dbReference>
<keyword evidence="2 4" id="KW-0853">WD repeat</keyword>
<dbReference type="PROSITE" id="PS50294">
    <property type="entry name" value="WD_REPEATS_REGION"/>
    <property type="match status" value="1"/>
</dbReference>
<name>A0A7S4ET24_CHRCT</name>
<evidence type="ECO:0000256" key="4">
    <source>
        <dbReference type="PROSITE-ProRule" id="PRU00221"/>
    </source>
</evidence>
<comment type="similarity">
    <text evidence="1">Belongs to the WD repeat THOC6 family.</text>
</comment>
<organism evidence="5">
    <name type="scientific">Chrysotila carterae</name>
    <name type="common">Marine alga</name>
    <name type="synonym">Syracosphaera carterae</name>
    <dbReference type="NCBI Taxonomy" id="13221"/>
    <lineage>
        <taxon>Eukaryota</taxon>
        <taxon>Haptista</taxon>
        <taxon>Haptophyta</taxon>
        <taxon>Prymnesiophyceae</taxon>
        <taxon>Isochrysidales</taxon>
        <taxon>Isochrysidaceae</taxon>
        <taxon>Chrysotila</taxon>
    </lineage>
</organism>
<dbReference type="Gene3D" id="2.130.10.10">
    <property type="entry name" value="YVTN repeat-like/Quinoprotein amine dehydrogenase"/>
    <property type="match status" value="2"/>
</dbReference>
<dbReference type="SMART" id="SM00320">
    <property type="entry name" value="WD40"/>
    <property type="match status" value="4"/>
</dbReference>
<feature type="repeat" description="WD" evidence="4">
    <location>
        <begin position="115"/>
        <end position="148"/>
    </location>
</feature>
<reference evidence="5" key="1">
    <citation type="submission" date="2021-01" db="EMBL/GenBank/DDBJ databases">
        <authorList>
            <person name="Corre E."/>
            <person name="Pelletier E."/>
            <person name="Niang G."/>
            <person name="Scheremetjew M."/>
            <person name="Finn R."/>
            <person name="Kale V."/>
            <person name="Holt S."/>
            <person name="Cochrane G."/>
            <person name="Meng A."/>
            <person name="Brown T."/>
            <person name="Cohen L."/>
        </authorList>
    </citation>
    <scope>NUCLEOTIDE SEQUENCE</scope>
    <source>
        <strain evidence="5">CCMP645</strain>
    </source>
</reference>
<evidence type="ECO:0000256" key="3">
    <source>
        <dbReference type="ARBA" id="ARBA00022737"/>
    </source>
</evidence>
<gene>
    <name evidence="5" type="ORF">PCAR00345_LOCUS3467</name>
</gene>
<dbReference type="PROSITE" id="PS00678">
    <property type="entry name" value="WD_REPEATS_1"/>
    <property type="match status" value="2"/>
</dbReference>
<evidence type="ECO:0008006" key="6">
    <source>
        <dbReference type="Google" id="ProtNLM"/>
    </source>
</evidence>
<dbReference type="PANTHER" id="PTHR44411">
    <property type="entry name" value="THO COMPLEX SUBUNIT 6 HOMOLOG"/>
    <property type="match status" value="1"/>
</dbReference>
<dbReference type="EMBL" id="HBIZ01006063">
    <property type="protein sequence ID" value="CAE0750882.1"/>
    <property type="molecule type" value="Transcribed_RNA"/>
</dbReference>
<dbReference type="InterPro" id="IPR001680">
    <property type="entry name" value="WD40_rpt"/>
</dbReference>
<evidence type="ECO:0000313" key="5">
    <source>
        <dbReference type="EMBL" id="CAE0750882.1"/>
    </source>
</evidence>
<keyword evidence="3" id="KW-0677">Repeat</keyword>
<dbReference type="SUPFAM" id="SSF50978">
    <property type="entry name" value="WD40 repeat-like"/>
    <property type="match status" value="1"/>
</dbReference>
<dbReference type="GO" id="GO:0006406">
    <property type="term" value="P:mRNA export from nucleus"/>
    <property type="evidence" value="ECO:0007669"/>
    <property type="project" value="TreeGrafter"/>
</dbReference>
<dbReference type="PANTHER" id="PTHR44411:SF1">
    <property type="entry name" value="THO COMPLEX SUBUNIT 6 HOMOLOG"/>
    <property type="match status" value="1"/>
</dbReference>
<sequence>MPTLSSVFAPLGDHLLTANSRGKLQIWQVPQPDNFLGTPPALIASRQIHNCPVYCLIFITANSQLLLVSASDEDICIWSWEALLMEGTGKGPLARLQSPQHAHRRGGLGPLAETTSIAFDPSSATLYSGSGNGNAYAWDLSNHKCVTTYSGHTDMIHCLGLRRRHGQLVTGSEDSTMRLWDVRSAVCAHVLSPSLPPMTSQSAARAAPDAPVRESAPSLWCGCLALDEAENWLAAGWGAGFISTVEMRSLACVGCLPTSAPPQAVAFLPHSDARLVSIGAEKSVYTWKVTGELETRAACSSPSAFALAARAGADGDVTVAVGGFAPAVDIFYDMSHKAVSLPIVV</sequence>
<evidence type="ECO:0000256" key="1">
    <source>
        <dbReference type="ARBA" id="ARBA00009728"/>
    </source>
</evidence>
<proteinExistence type="inferred from homology"/>
<dbReference type="InterPro" id="IPR036322">
    <property type="entry name" value="WD40_repeat_dom_sf"/>
</dbReference>
<protein>
    <recommendedName>
        <fullName evidence="6">Guanine nucleotide-binding protein subunit beta-like protein</fullName>
    </recommendedName>
</protein>
<dbReference type="InterPro" id="IPR015943">
    <property type="entry name" value="WD40/YVTN_repeat-like_dom_sf"/>
</dbReference>
<dbReference type="GO" id="GO:0000346">
    <property type="term" value="C:transcription export complex"/>
    <property type="evidence" value="ECO:0007669"/>
    <property type="project" value="TreeGrafter"/>
</dbReference>
<evidence type="ECO:0000256" key="2">
    <source>
        <dbReference type="ARBA" id="ARBA00022574"/>
    </source>
</evidence>